<feature type="compositionally biased region" description="Basic and acidic residues" evidence="1">
    <location>
        <begin position="18"/>
        <end position="28"/>
    </location>
</feature>
<dbReference type="OrthoDB" id="71323at2"/>
<proteinExistence type="predicted"/>
<accession>A0A1H7A1C1</accession>
<evidence type="ECO:0000256" key="1">
    <source>
        <dbReference type="SAM" id="MobiDB-lite"/>
    </source>
</evidence>
<protein>
    <submittedName>
        <fullName evidence="2">Uncharacterized protein</fullName>
    </submittedName>
</protein>
<evidence type="ECO:0000313" key="2">
    <source>
        <dbReference type="EMBL" id="SEJ59489.1"/>
    </source>
</evidence>
<dbReference type="AlphaFoldDB" id="A0A1H7A1C1"/>
<gene>
    <name evidence="2" type="ORF">SAMN04488058_11180</name>
</gene>
<name>A0A1H7A1C1_9DEIO</name>
<dbReference type="STRING" id="856736.SAMN04488058_11180"/>
<organism evidence="2 3">
    <name type="scientific">Deinococcus reticulitermitis</name>
    <dbReference type="NCBI Taxonomy" id="856736"/>
    <lineage>
        <taxon>Bacteria</taxon>
        <taxon>Thermotogati</taxon>
        <taxon>Deinococcota</taxon>
        <taxon>Deinococci</taxon>
        <taxon>Deinococcales</taxon>
        <taxon>Deinococcaceae</taxon>
        <taxon>Deinococcus</taxon>
    </lineage>
</organism>
<feature type="region of interest" description="Disordered" evidence="1">
    <location>
        <begin position="16"/>
        <end position="52"/>
    </location>
</feature>
<reference evidence="3" key="1">
    <citation type="submission" date="2016-10" db="EMBL/GenBank/DDBJ databases">
        <authorList>
            <person name="Varghese N."/>
            <person name="Submissions S."/>
        </authorList>
    </citation>
    <scope>NUCLEOTIDE SEQUENCE [LARGE SCALE GENOMIC DNA]</scope>
    <source>
        <strain evidence="3">CGMCC 1.10218</strain>
    </source>
</reference>
<sequence length="88" mass="8945">MTDPKRQDVIPVAAELGVHGEARSESVRAEQGPPPADFAERPASGVPVLEGEPLGAEQVTTLTGDASDTADANVALQEAEGLDPRAGG</sequence>
<evidence type="ECO:0000313" key="3">
    <source>
        <dbReference type="Proteomes" id="UP000199223"/>
    </source>
</evidence>
<dbReference type="EMBL" id="FNZA01000011">
    <property type="protein sequence ID" value="SEJ59489.1"/>
    <property type="molecule type" value="Genomic_DNA"/>
</dbReference>
<dbReference type="RefSeq" id="WP_092264881.1">
    <property type="nucleotide sequence ID" value="NZ_FNZA01000011.1"/>
</dbReference>
<keyword evidence="3" id="KW-1185">Reference proteome</keyword>
<dbReference type="Proteomes" id="UP000199223">
    <property type="component" value="Unassembled WGS sequence"/>
</dbReference>